<dbReference type="EMBL" id="CP103836">
    <property type="protein sequence ID" value="WOB50307.1"/>
    <property type="molecule type" value="Genomic_DNA"/>
</dbReference>
<dbReference type="RefSeq" id="WP_316696542.1">
    <property type="nucleotide sequence ID" value="NZ_CP103836.1"/>
</dbReference>
<evidence type="ECO:0000313" key="2">
    <source>
        <dbReference type="EMBL" id="WOB50307.1"/>
    </source>
</evidence>
<protein>
    <recommendedName>
        <fullName evidence="4">Carboxypeptidase regulatory-like domain-containing protein</fullName>
    </recommendedName>
</protein>
<dbReference type="AlphaFoldDB" id="A0AAU0BBL9"/>
<organism evidence="2 3">
    <name type="scientific">Xanthomonas hydrangeae</name>
    <dbReference type="NCBI Taxonomy" id="2775159"/>
    <lineage>
        <taxon>Bacteria</taxon>
        <taxon>Pseudomonadati</taxon>
        <taxon>Pseudomonadota</taxon>
        <taxon>Gammaproteobacteria</taxon>
        <taxon>Lysobacterales</taxon>
        <taxon>Lysobacteraceae</taxon>
        <taxon>Xanthomonas</taxon>
    </lineage>
</organism>
<keyword evidence="1" id="KW-0812">Transmembrane</keyword>
<sequence>MKTTQQKPAEILFIIRIAACILMALFATPGLAKCLDKYYTIAGSIINEDGSIAADALVGVAWTENGEAAGPAISKTNSKGEFLINFRFRTFSGINSQGDECKGKLRNVSLSARKSKIKSIHLKVPVESTTTNNINPIKVPPLPLTLPDEK</sequence>
<keyword evidence="1" id="KW-1133">Transmembrane helix</keyword>
<accession>A0AAU0BBL9</accession>
<keyword evidence="1" id="KW-0472">Membrane</keyword>
<proteinExistence type="predicted"/>
<dbReference type="Proteomes" id="UP001302716">
    <property type="component" value="Chromosome"/>
</dbReference>
<name>A0AAU0BBL9_9XANT</name>
<evidence type="ECO:0008006" key="4">
    <source>
        <dbReference type="Google" id="ProtNLM"/>
    </source>
</evidence>
<reference evidence="2 3" key="1">
    <citation type="submission" date="2022-08" db="EMBL/GenBank/DDBJ databases">
        <title>Whole genome sequencing-based tracing of a 2022 introduction and outbreak of Xanthomonas hortorum pv. pelargonii.</title>
        <authorList>
            <person name="Iruegas-Bocardo F."/>
            <person name="Weisberg A.K."/>
            <person name="Riutta E.R."/>
            <person name="Kilday K."/>
            <person name="Bonkowski J.C."/>
            <person name="Creswell T."/>
            <person name="Daughtrey M.L."/>
            <person name="Rane K."/>
            <person name="Grunwald N.J."/>
            <person name="Chang J.H."/>
            <person name="Putnam M.L."/>
        </authorList>
    </citation>
    <scope>NUCLEOTIDE SEQUENCE [LARGE SCALE GENOMIC DNA]</scope>
    <source>
        <strain evidence="2 3">22-323</strain>
    </source>
</reference>
<feature type="transmembrane region" description="Helical" evidence="1">
    <location>
        <begin position="12"/>
        <end position="32"/>
    </location>
</feature>
<evidence type="ECO:0000313" key="3">
    <source>
        <dbReference type="Proteomes" id="UP001302716"/>
    </source>
</evidence>
<gene>
    <name evidence="2" type="ORF">NYR97_02485</name>
</gene>
<evidence type="ECO:0000256" key="1">
    <source>
        <dbReference type="SAM" id="Phobius"/>
    </source>
</evidence>
<keyword evidence="3" id="KW-1185">Reference proteome</keyword>